<protein>
    <submittedName>
        <fullName evidence="14">Putative mitochondrial respiratory chain complex i</fullName>
    </submittedName>
</protein>
<dbReference type="PROSITE" id="PS51808">
    <property type="entry name" value="CHCH"/>
    <property type="match status" value="1"/>
</dbReference>
<dbReference type="PANTHER" id="PTHR21268:SF2">
    <property type="entry name" value="NADH DEHYDROGENASE [UBIQUINONE] IRON-SULFUR PROTEIN 5"/>
    <property type="match status" value="1"/>
</dbReference>
<comment type="function">
    <text evidence="1">Accessory subunit of the mitochondrial membrane respiratory chain NADH dehydrogenase (Complex I), that is believed not to be involved in catalysis. Complex I functions in the transfer of electrons from NADH to the respiratory chain. The immediate electron acceptor for the enzyme is believed to be ubiquinone.</text>
</comment>
<evidence type="ECO:0000256" key="12">
    <source>
        <dbReference type="PIRSR" id="PIRSR619342-50"/>
    </source>
</evidence>
<dbReference type="AlphaFoldDB" id="U5ER62"/>
<evidence type="ECO:0000256" key="6">
    <source>
        <dbReference type="ARBA" id="ARBA00022660"/>
    </source>
</evidence>
<comment type="subcellular location">
    <subcellularLocation>
        <location evidence="3">Mitochondrion inner membrane</location>
        <topology evidence="3">Peripheral membrane protein</topology>
    </subcellularLocation>
    <subcellularLocation>
        <location evidence="2">Mitochondrion intermembrane space</location>
    </subcellularLocation>
</comment>
<dbReference type="SUPFAM" id="SSF47072">
    <property type="entry name" value="Cysteine alpha-hairpin motif"/>
    <property type="match status" value="1"/>
</dbReference>
<evidence type="ECO:0000256" key="10">
    <source>
        <dbReference type="ARBA" id="ARBA00023136"/>
    </source>
</evidence>
<comment type="similarity">
    <text evidence="4">Belongs to the complex I NDUFS5 subunit family.</text>
</comment>
<proteinExistence type="evidence at transcript level"/>
<evidence type="ECO:0000256" key="1">
    <source>
        <dbReference type="ARBA" id="ARBA00003195"/>
    </source>
</evidence>
<feature type="region of interest" description="Disordered" evidence="13">
    <location>
        <begin position="81"/>
        <end position="101"/>
    </location>
</feature>
<reference evidence="14" key="1">
    <citation type="journal article" date="2014" name="Insect Biochem. Mol. Biol.">
        <title>An insight into the sialome of the frog biting fly, Corethrella appendiculata.</title>
        <authorList>
            <person name="Ribeiro J.M.C."/>
            <person name="Chagas A.C."/>
            <person name="Pham V.M."/>
            <person name="Lounibos L.P."/>
            <person name="Calvo E."/>
        </authorList>
    </citation>
    <scope>NUCLEOTIDE SEQUENCE</scope>
    <source>
        <tissue evidence="14">Salivary glands</tissue>
    </source>
</reference>
<evidence type="ECO:0000256" key="3">
    <source>
        <dbReference type="ARBA" id="ARBA00004637"/>
    </source>
</evidence>
<evidence type="ECO:0000256" key="11">
    <source>
        <dbReference type="ARBA" id="ARBA00023157"/>
    </source>
</evidence>
<evidence type="ECO:0000256" key="13">
    <source>
        <dbReference type="SAM" id="MobiDB-lite"/>
    </source>
</evidence>
<dbReference type="Pfam" id="PF10200">
    <property type="entry name" value="Ndufs5"/>
    <property type="match status" value="1"/>
</dbReference>
<evidence type="ECO:0000256" key="9">
    <source>
        <dbReference type="ARBA" id="ARBA00023128"/>
    </source>
</evidence>
<keyword evidence="5" id="KW-0813">Transport</keyword>
<organism evidence="14">
    <name type="scientific">Corethrella appendiculata</name>
    <dbReference type="NCBI Taxonomy" id="1370023"/>
    <lineage>
        <taxon>Eukaryota</taxon>
        <taxon>Metazoa</taxon>
        <taxon>Ecdysozoa</taxon>
        <taxon>Arthropoda</taxon>
        <taxon>Hexapoda</taxon>
        <taxon>Insecta</taxon>
        <taxon>Pterygota</taxon>
        <taxon>Neoptera</taxon>
        <taxon>Endopterygota</taxon>
        <taxon>Diptera</taxon>
        <taxon>Nematocera</taxon>
        <taxon>Culicoidea</taxon>
        <taxon>Chaoboridae</taxon>
        <taxon>Corethrella</taxon>
    </lineage>
</organism>
<evidence type="ECO:0000256" key="5">
    <source>
        <dbReference type="ARBA" id="ARBA00022448"/>
    </source>
</evidence>
<evidence type="ECO:0000313" key="14">
    <source>
        <dbReference type="EMBL" id="JAB55960.1"/>
    </source>
</evidence>
<keyword evidence="9" id="KW-0496">Mitochondrion</keyword>
<dbReference type="PANTHER" id="PTHR21268">
    <property type="entry name" value="NADH DEHYDROGENASE [UBIQUINONE] IRON-SULFUR PROTEIN 5"/>
    <property type="match status" value="1"/>
</dbReference>
<keyword evidence="7" id="KW-0999">Mitochondrion inner membrane</keyword>
<dbReference type="GO" id="GO:0005743">
    <property type="term" value="C:mitochondrial inner membrane"/>
    <property type="evidence" value="ECO:0007669"/>
    <property type="project" value="UniProtKB-SubCell"/>
</dbReference>
<keyword evidence="6" id="KW-0679">Respiratory chain</keyword>
<dbReference type="GO" id="GO:0005758">
    <property type="term" value="C:mitochondrial intermembrane space"/>
    <property type="evidence" value="ECO:0007669"/>
    <property type="project" value="UniProtKB-SubCell"/>
</dbReference>
<evidence type="ECO:0000256" key="7">
    <source>
        <dbReference type="ARBA" id="ARBA00022792"/>
    </source>
</evidence>
<feature type="disulfide bond" evidence="12">
    <location>
        <begin position="37"/>
        <end position="50"/>
    </location>
</feature>
<dbReference type="EMBL" id="GANO01003911">
    <property type="protein sequence ID" value="JAB55960.1"/>
    <property type="molecule type" value="mRNA"/>
</dbReference>
<dbReference type="InterPro" id="IPR019342">
    <property type="entry name" value="NADH_UbQ_OxRdtase_FeS-su5"/>
</dbReference>
<name>U5ER62_9DIPT</name>
<accession>U5ER62</accession>
<evidence type="ECO:0000256" key="4">
    <source>
        <dbReference type="ARBA" id="ARBA00007372"/>
    </source>
</evidence>
<keyword evidence="8" id="KW-0249">Electron transport</keyword>
<sequence length="101" mass="11963">MSLGPFFRSPFTDLTGVIINHQHYDRCGEFEMAAVDCLEAYGTERGAKKCKDLIEDFNECATRKKQFMRMEAMRNERHRQWWTGERKPKDHYAKPPKVDAY</sequence>
<keyword evidence="10" id="KW-0472">Membrane</keyword>
<dbReference type="InterPro" id="IPR009069">
    <property type="entry name" value="Cys_alpha_HP_mot_SF"/>
</dbReference>
<feature type="disulfide bond" evidence="12">
    <location>
        <begin position="27"/>
        <end position="60"/>
    </location>
</feature>
<evidence type="ECO:0000256" key="8">
    <source>
        <dbReference type="ARBA" id="ARBA00022982"/>
    </source>
</evidence>
<evidence type="ECO:0000256" key="2">
    <source>
        <dbReference type="ARBA" id="ARBA00004569"/>
    </source>
</evidence>
<keyword evidence="11 12" id="KW-1015">Disulfide bond</keyword>